<keyword evidence="4" id="KW-0804">Transcription</keyword>
<proteinExistence type="predicted"/>
<feature type="domain" description="HTH lacI-type" evidence="5">
    <location>
        <begin position="13"/>
        <end position="67"/>
    </location>
</feature>
<dbReference type="PANTHER" id="PTHR30146">
    <property type="entry name" value="LACI-RELATED TRANSCRIPTIONAL REPRESSOR"/>
    <property type="match status" value="1"/>
</dbReference>
<comment type="caution">
    <text evidence="6">The sequence shown here is derived from an EMBL/GenBank/DDBJ whole genome shotgun (WGS) entry which is preliminary data.</text>
</comment>
<evidence type="ECO:0000259" key="5">
    <source>
        <dbReference type="PROSITE" id="PS50932"/>
    </source>
</evidence>
<keyword evidence="2" id="KW-0805">Transcription regulation</keyword>
<dbReference type="SMART" id="SM00354">
    <property type="entry name" value="HTH_LACI"/>
    <property type="match status" value="1"/>
</dbReference>
<dbReference type="AlphaFoldDB" id="A0A967B024"/>
<sequence>MHDEPPTTGARRARIADVARAAGVSATTVSHALSNSGRVSEQTRERILRAAEDLGYRPSPRATALRSGRSRTIAVASSMSAAVAGGAARQGFYLEVAAAAAERAFDYGYALVLVPPIPDELIETLGHLSVDGLLVVEPAQDDPIVRLARRDGVPFVSIGSFPGATDAEEQIDLQSDTAAELVIDHLVRAGVRRPALIVGDRPRTSYAAIEHAYRRAADDHGWPPVVERIFEADGEDGGRQAATRLLTADPQTDAIIAWVDAFAVGAVQAATALGRTPPAVRIVTRFDGPRARASEPAVTAVRLHLPEAATAGVDELLRLLGATTQPRAPIPRPELVFRASSPDHQQQA</sequence>
<reference evidence="6" key="1">
    <citation type="submission" date="2020-03" db="EMBL/GenBank/DDBJ databases">
        <title>Draft sequencing of Calidifontibacter sp. DB0510.</title>
        <authorList>
            <person name="Kim D.-U."/>
        </authorList>
    </citation>
    <scope>NUCLEOTIDE SEQUENCE</scope>
    <source>
        <strain evidence="6">DB0510</strain>
    </source>
</reference>
<dbReference type="Gene3D" id="3.40.50.2300">
    <property type="match status" value="2"/>
</dbReference>
<evidence type="ECO:0000313" key="6">
    <source>
        <dbReference type="EMBL" id="NHN55582.1"/>
    </source>
</evidence>
<dbReference type="InterPro" id="IPR000843">
    <property type="entry name" value="HTH_LacI"/>
</dbReference>
<dbReference type="InterPro" id="IPR046335">
    <property type="entry name" value="LacI/GalR-like_sensor"/>
</dbReference>
<dbReference type="InterPro" id="IPR010982">
    <property type="entry name" value="Lambda_DNA-bd_dom_sf"/>
</dbReference>
<organism evidence="6 7">
    <name type="scientific">Metallococcus carri</name>
    <dbReference type="NCBI Taxonomy" id="1656884"/>
    <lineage>
        <taxon>Bacteria</taxon>
        <taxon>Bacillati</taxon>
        <taxon>Actinomycetota</taxon>
        <taxon>Actinomycetes</taxon>
        <taxon>Micrococcales</taxon>
        <taxon>Dermacoccaceae</taxon>
        <taxon>Metallococcus</taxon>
    </lineage>
</organism>
<keyword evidence="1" id="KW-0678">Repressor</keyword>
<protein>
    <submittedName>
        <fullName evidence="6">LacI family DNA-binding transcriptional regulator</fullName>
    </submittedName>
</protein>
<evidence type="ECO:0000256" key="1">
    <source>
        <dbReference type="ARBA" id="ARBA00022491"/>
    </source>
</evidence>
<accession>A0A967B024</accession>
<dbReference type="SUPFAM" id="SSF47413">
    <property type="entry name" value="lambda repressor-like DNA-binding domains"/>
    <property type="match status" value="1"/>
</dbReference>
<evidence type="ECO:0000256" key="2">
    <source>
        <dbReference type="ARBA" id="ARBA00023015"/>
    </source>
</evidence>
<dbReference type="Gene3D" id="1.10.260.40">
    <property type="entry name" value="lambda repressor-like DNA-binding domains"/>
    <property type="match status" value="1"/>
</dbReference>
<dbReference type="EMBL" id="JAAOIV010000004">
    <property type="protein sequence ID" value="NHN55582.1"/>
    <property type="molecule type" value="Genomic_DNA"/>
</dbReference>
<keyword evidence="7" id="KW-1185">Reference proteome</keyword>
<dbReference type="Pfam" id="PF00356">
    <property type="entry name" value="LacI"/>
    <property type="match status" value="1"/>
</dbReference>
<evidence type="ECO:0000313" key="7">
    <source>
        <dbReference type="Proteomes" id="UP000744769"/>
    </source>
</evidence>
<gene>
    <name evidence="6" type="ORF">G9U51_07285</name>
</gene>
<dbReference type="PROSITE" id="PS50932">
    <property type="entry name" value="HTH_LACI_2"/>
    <property type="match status" value="1"/>
</dbReference>
<dbReference type="Pfam" id="PF13377">
    <property type="entry name" value="Peripla_BP_3"/>
    <property type="match status" value="1"/>
</dbReference>
<name>A0A967B024_9MICO</name>
<evidence type="ECO:0000256" key="3">
    <source>
        <dbReference type="ARBA" id="ARBA00023125"/>
    </source>
</evidence>
<dbReference type="RefSeq" id="WP_166195373.1">
    <property type="nucleotide sequence ID" value="NZ_JAAOIV010000004.1"/>
</dbReference>
<dbReference type="PROSITE" id="PS00356">
    <property type="entry name" value="HTH_LACI_1"/>
    <property type="match status" value="1"/>
</dbReference>
<keyword evidence="3 6" id="KW-0238">DNA-binding</keyword>
<dbReference type="CDD" id="cd01392">
    <property type="entry name" value="HTH_LacI"/>
    <property type="match status" value="1"/>
</dbReference>
<dbReference type="Proteomes" id="UP000744769">
    <property type="component" value="Unassembled WGS sequence"/>
</dbReference>
<dbReference type="PANTHER" id="PTHR30146:SF151">
    <property type="entry name" value="HTH-TYPE TRANSCRIPTIONAL REPRESSOR CYTR"/>
    <property type="match status" value="1"/>
</dbReference>
<evidence type="ECO:0000256" key="4">
    <source>
        <dbReference type="ARBA" id="ARBA00023163"/>
    </source>
</evidence>
<dbReference type="InterPro" id="IPR028082">
    <property type="entry name" value="Peripla_BP_I"/>
</dbReference>
<dbReference type="SUPFAM" id="SSF53822">
    <property type="entry name" value="Periplasmic binding protein-like I"/>
    <property type="match status" value="1"/>
</dbReference>
<dbReference type="GO" id="GO:0000976">
    <property type="term" value="F:transcription cis-regulatory region binding"/>
    <property type="evidence" value="ECO:0007669"/>
    <property type="project" value="TreeGrafter"/>
</dbReference>
<dbReference type="GO" id="GO:0003700">
    <property type="term" value="F:DNA-binding transcription factor activity"/>
    <property type="evidence" value="ECO:0007669"/>
    <property type="project" value="TreeGrafter"/>
</dbReference>